<feature type="domain" description="Mce/MlaD" evidence="2">
    <location>
        <begin position="39"/>
        <end position="115"/>
    </location>
</feature>
<evidence type="ECO:0000313" key="3">
    <source>
        <dbReference type="EMBL" id="SFL42536.1"/>
    </source>
</evidence>
<reference evidence="3 4" key="1">
    <citation type="submission" date="2016-10" db="EMBL/GenBank/DDBJ databases">
        <authorList>
            <person name="de Groot N.N."/>
        </authorList>
    </citation>
    <scope>NUCLEOTIDE SEQUENCE [LARGE SCALE GENOMIC DNA]</scope>
    <source>
        <strain evidence="3 4">DSM 15283</strain>
    </source>
</reference>
<accession>A0A1I4HM91</accession>
<gene>
    <name evidence="3" type="ORF">SAMN04488042_101145</name>
</gene>
<keyword evidence="1" id="KW-0812">Transmembrane</keyword>
<organism evidence="3 4">
    <name type="scientific">Shimia aestuarii</name>
    <dbReference type="NCBI Taxonomy" id="254406"/>
    <lineage>
        <taxon>Bacteria</taxon>
        <taxon>Pseudomonadati</taxon>
        <taxon>Pseudomonadota</taxon>
        <taxon>Alphaproteobacteria</taxon>
        <taxon>Rhodobacterales</taxon>
        <taxon>Roseobacteraceae</taxon>
    </lineage>
</organism>
<dbReference type="RefSeq" id="WP_093090038.1">
    <property type="nucleotide sequence ID" value="NZ_FOTQ01000001.1"/>
</dbReference>
<dbReference type="InterPro" id="IPR003399">
    <property type="entry name" value="Mce/MlaD"/>
</dbReference>
<protein>
    <submittedName>
        <fullName evidence="3">Phospholipid/cholesterol/gamma-HCH transport system substrate-binding protein</fullName>
    </submittedName>
</protein>
<evidence type="ECO:0000259" key="2">
    <source>
        <dbReference type="Pfam" id="PF02470"/>
    </source>
</evidence>
<dbReference type="Pfam" id="PF02470">
    <property type="entry name" value="MlaD"/>
    <property type="match status" value="1"/>
</dbReference>
<evidence type="ECO:0000256" key="1">
    <source>
        <dbReference type="SAM" id="Phobius"/>
    </source>
</evidence>
<dbReference type="PANTHER" id="PTHR36698">
    <property type="entry name" value="BLL5892 PROTEIN"/>
    <property type="match status" value="1"/>
</dbReference>
<dbReference type="OrthoDB" id="9808689at2"/>
<evidence type="ECO:0000313" key="4">
    <source>
        <dbReference type="Proteomes" id="UP000199144"/>
    </source>
</evidence>
<keyword evidence="1" id="KW-1133">Transmembrane helix</keyword>
<proteinExistence type="predicted"/>
<sequence>METRANYILIGLFTVVGIVGAFGFLLWLAKIDVERQITHYNVLFENVAGLSSAGDVRYNGLPVGQVVHLELDDVDPSKVRVRIEIDAQTPVRTDTVAQLQSQGVTGVSYVALSGGSPDAERLARNGVIVAKPSPLQSVLEGAPELLEKAIALLEDVQSVVSADNRQAVTDTLSNLSSASARLDKALQDFEVLSGDLGGAAKAIAGFTDRLDTLSDTAEVTLKEATETLVEVRGAVDNAGSAFGTADALMQGELKEFIERGAEAARSLDTIVTTLEPSVVSAVQAAQGLIEERLPELMGQLQDTAAVLEEQVATVGDDASRLMARYEEVGAEVQARVAQAETAITAFEAASTEAASTLESVRKTSDTAGAVIEGDLKPLANEATETLASARVLTEEKLPGLIDQTQLTLSTVEREAVALSQDGQAMLEQATARLAETRETLVVFKEALLESEGMMVSVRETSDSVGELVRGDGAALVADARAVAQEARSAIEGINAAVQDDLPGILADVRTATETATRVIGTVETSVGELTGKLDGLSDEASAALEVATEAFTNANDTLASITTAMDTATGTLDTAEQTFASVNTLIDEDVDVIIADIRRAVDAFTTTVTGVSSDFDKVSDEILAASESASGLMATVEGIVEENRRPVSDFLRVGMPQFVRFIEESRLLVANLDRLANRVERDPARFLLGTQNSEFRR</sequence>
<dbReference type="AlphaFoldDB" id="A0A1I4HM91"/>
<feature type="transmembrane region" description="Helical" evidence="1">
    <location>
        <begin position="7"/>
        <end position="29"/>
    </location>
</feature>
<dbReference type="Proteomes" id="UP000199144">
    <property type="component" value="Unassembled WGS sequence"/>
</dbReference>
<keyword evidence="1" id="KW-0472">Membrane</keyword>
<keyword evidence="4" id="KW-1185">Reference proteome</keyword>
<name>A0A1I4HM91_9RHOB</name>
<dbReference type="PANTHER" id="PTHR36698:SF2">
    <property type="entry name" value="MCE_MLAD DOMAIN-CONTAINING PROTEIN"/>
    <property type="match status" value="1"/>
</dbReference>
<dbReference type="EMBL" id="FOTQ01000001">
    <property type="protein sequence ID" value="SFL42536.1"/>
    <property type="molecule type" value="Genomic_DNA"/>
</dbReference>
<dbReference type="STRING" id="254406.SAMN04488042_101145"/>